<dbReference type="GeneTree" id="ENSGT00940000154843"/>
<dbReference type="Ensembl" id="ENST00000713911.1">
    <property type="protein sequence ID" value="ENSP00000519210.1"/>
    <property type="gene ID" value="ENSG00000096696.17"/>
</dbReference>
<reference evidence="1 2" key="1">
    <citation type="journal article" date="2001" name="Nature">
        <title>Initial sequencing and analysis of the human genome.</title>
        <authorList>
            <consortium name="International Human Genome Sequencing Consortium"/>
            <person name="Lander E.S."/>
            <person name="Linton L.M."/>
            <person name="Birren B."/>
            <person name="Nusbaum C."/>
            <person name="Zody M.C."/>
            <person name="Baldwin J."/>
            <person name="Devon K."/>
            <person name="Dewar K."/>
            <person name="Doyle M."/>
            <person name="FitzHugh W."/>
            <person name="Funke R."/>
            <person name="Gage D."/>
            <person name="Harris K."/>
            <person name="Heaford A."/>
            <person name="Howland J."/>
            <person name="Kann L."/>
            <person name="Lehoczky J."/>
            <person name="LeVine R."/>
            <person name="McEwan P."/>
            <person name="McKernan K."/>
            <person name="Meldrim J."/>
            <person name="Mesirov J.P."/>
            <person name="Miranda C."/>
            <person name="Morris W."/>
            <person name="Naylor J."/>
            <person name="Raymond C."/>
            <person name="Rosetti M."/>
            <person name="Santos R."/>
            <person name="Sheridan A."/>
            <person name="Sougnez C."/>
            <person name="Stange-Thomann N."/>
            <person name="Stojanovic N."/>
            <person name="Subramanian A."/>
            <person name="Wyman D."/>
            <person name="Rogers J."/>
            <person name="Sulston J."/>
            <person name="Ainscough R."/>
            <person name="Beck S."/>
            <person name="Bentley D."/>
            <person name="Burton J."/>
            <person name="Clee C."/>
            <person name="Carter N."/>
            <person name="Coulson A."/>
            <person name="Deadman R."/>
            <person name="Deloukas P."/>
            <person name="Dunham A."/>
            <person name="Dunham I."/>
            <person name="Durbin R."/>
            <person name="French L."/>
            <person name="Grafham D."/>
            <person name="Gregory S."/>
            <person name="Hubbard T."/>
            <person name="Humphray S."/>
            <person name="Hunt A."/>
            <person name="Jones M."/>
            <person name="Lloyd C."/>
            <person name="McMurray A."/>
            <person name="Matthews L."/>
            <person name="Mercer S."/>
            <person name="Milne S."/>
            <person name="Mullikin J.C."/>
            <person name="Mungall A."/>
            <person name="Plumb R."/>
            <person name="Ross M."/>
            <person name="Shownkeen R."/>
            <person name="Sims S."/>
            <person name="Waterston R.H."/>
            <person name="Wilson R.K."/>
            <person name="Hillier L.W."/>
            <person name="McPherson J.D."/>
            <person name="Marra M.A."/>
            <person name="Mardis E.R."/>
            <person name="Fulton L.A."/>
            <person name="Chinwalla A.T."/>
            <person name="Pepin K.H."/>
            <person name="Gish W.R."/>
            <person name="Chissoe S.L."/>
            <person name="Wendl M.C."/>
            <person name="Delehaunty K.D."/>
            <person name="Miner T.L."/>
            <person name="Delehaunty A."/>
            <person name="Kramer J.B."/>
            <person name="Cook L.L."/>
            <person name="Fulton R.S."/>
            <person name="Johnson D.L."/>
            <person name="Minx P.J."/>
            <person name="Clifton S.W."/>
            <person name="Hawkins T."/>
            <person name="Branscomb E."/>
            <person name="Predki P."/>
            <person name="Richardson P."/>
            <person name="Wenning S."/>
            <person name="Slezak T."/>
            <person name="Doggett N."/>
            <person name="Cheng J.F."/>
            <person name="Olsen A."/>
            <person name="Lucas S."/>
            <person name="Elkin C."/>
            <person name="Uberbacher E."/>
            <person name="Frazier M."/>
            <person name="Gibbs R.A."/>
            <person name="Muzny D.M."/>
            <person name="Scherer S.E."/>
            <person name="Bouck J.B."/>
            <person name="Sodergren E.J."/>
            <person name="Worley K.C."/>
            <person name="Rives C.M."/>
            <person name="Gorrell J.H."/>
            <person name="Metzker M.L."/>
            <person name="Naylor S.L."/>
            <person name="Kucherlapati R.S."/>
            <person name="Nelson D.L."/>
            <person name="Weinstock G.M."/>
            <person name="Sakaki Y."/>
            <person name="Fujiyama A."/>
            <person name="Hattori M."/>
            <person name="Yada T."/>
            <person name="Toyoda A."/>
            <person name="Itoh T."/>
            <person name="Kawagoe C."/>
            <person name="Watanabe H."/>
            <person name="Totoki Y."/>
            <person name="Taylor T."/>
            <person name="Weissenbach J."/>
            <person name="Heilig R."/>
            <person name="Saurin W."/>
            <person name="Artiguenave F."/>
            <person name="Brottier P."/>
            <person name="Bruls T."/>
            <person name="Pelletier E."/>
            <person name="Robert C."/>
            <person name="Wincker P."/>
            <person name="Smith D.R."/>
            <person name="Doucette-Stamm L."/>
            <person name="Rubenfield M."/>
            <person name="Weinstock K."/>
            <person name="Lee H.M."/>
            <person name="Dubois J."/>
            <person name="Rosenthal A."/>
            <person name="Platzer M."/>
            <person name="Nyakatura G."/>
            <person name="Taudien S."/>
            <person name="Rump A."/>
            <person name="Yang H."/>
            <person name="Yu J."/>
            <person name="Wang J."/>
            <person name="Huang G."/>
            <person name="Gu J."/>
            <person name="Hood L."/>
            <person name="Rowen L."/>
            <person name="Madan A."/>
            <person name="Qin S."/>
            <person name="Davis R.W."/>
            <person name="Federspiel N.A."/>
            <person name="Abola A.P."/>
            <person name="Proctor M.J."/>
            <person name="Myers R.M."/>
            <person name="Schmutz J."/>
            <person name="Dickson M."/>
            <person name="Grimwood J."/>
            <person name="Cox D.R."/>
            <person name="Olson M.V."/>
            <person name="Kaul R."/>
            <person name="Raymond C."/>
            <person name="Shimizu N."/>
            <person name="Kawasaki K."/>
            <person name="Minoshima S."/>
            <person name="Evans G.A."/>
            <person name="Athanasiou M."/>
            <person name="Schultz R."/>
            <person name="Roe B.A."/>
            <person name="Chen F."/>
            <person name="Pan H."/>
            <person name="Ramser J."/>
            <person name="Lehrach H."/>
            <person name="Reinhardt R."/>
            <person name="McCombie W.R."/>
            <person name="de la Bastide M."/>
            <person name="Dedhia N."/>
            <person name="Blocker H."/>
            <person name="Hornischer K."/>
            <person name="Nordsiek G."/>
            <person name="Agarwala R."/>
            <person name="Aravind L."/>
            <person name="Bailey J.A."/>
            <person name="Bateman A."/>
            <person name="Batzoglou S."/>
            <person name="Birney E."/>
            <person name="Bork P."/>
            <person name="Brown D.G."/>
            <person name="Burge C.B."/>
            <person name="Cerutti L."/>
            <person name="Chen H.C."/>
            <person name="Church D."/>
            <person name="Clamp M."/>
            <person name="Copley R.R."/>
            <person name="Doerks T."/>
            <person name="Eddy S.R."/>
            <person name="Eichler E.E."/>
            <person name="Furey T.S."/>
            <person name="Galagan J."/>
            <person name="Gilbert J.G."/>
            <person name="Harmon C."/>
            <person name="Hayashizaki Y."/>
            <person name="Haussler D."/>
            <person name="Hermjakob H."/>
            <person name="Hokamp K."/>
            <person name="Jang W."/>
            <person name="Johnson L.S."/>
            <person name="Jones T.A."/>
            <person name="Kasif S."/>
            <person name="Kaspryzk A."/>
            <person name="Kennedy S."/>
            <person name="Kent W.J."/>
            <person name="Kitts P."/>
            <person name="Koonin E.V."/>
            <person name="Korf I."/>
            <person name="Kulp D."/>
            <person name="Lancet D."/>
            <person name="Lowe T.M."/>
            <person name="McLysaght A."/>
            <person name="Mikkelsen T."/>
            <person name="Moran J.V."/>
            <person name="Mulder N."/>
            <person name="Pollara V.J."/>
            <person name="Ponting C.P."/>
            <person name="Schuler G."/>
            <person name="Schultz J."/>
            <person name="Slater G."/>
            <person name="Smit A.F."/>
            <person name="Stupka E."/>
            <person name="Szustakowski J."/>
            <person name="Thierry-Mieg D."/>
            <person name="Thierry-Mieg J."/>
            <person name="Wagner L."/>
            <person name="Wallis J."/>
            <person name="Wheeler R."/>
            <person name="Williams A."/>
            <person name="Wolf Y.I."/>
            <person name="Wolfe K.H."/>
            <person name="Yang S.P."/>
            <person name="Yeh R.F."/>
            <person name="Collins F."/>
            <person name="Guyer M.S."/>
            <person name="Peterson J."/>
            <person name="Felsenfeld A."/>
            <person name="Wetterstrand K.A."/>
            <person name="Patrinos A."/>
            <person name="Morgan M.J."/>
            <person name="de Jong P."/>
            <person name="Catanese J.J."/>
            <person name="Osoegawa K."/>
            <person name="Shizuya H."/>
            <person name="Choi S."/>
            <person name="Chen Y.J."/>
        </authorList>
    </citation>
    <scope>NUCLEOTIDE SEQUENCE [LARGE SCALE GENOMIC DNA]</scope>
</reference>
<evidence type="ECO:0007829" key="3">
    <source>
        <dbReference type="PeptideAtlas" id="A0AAQ5BH65"/>
    </source>
</evidence>
<keyword evidence="2" id="KW-1185">Reference proteome</keyword>
<keyword evidence="3 4" id="KW-1267">Proteomics identification</keyword>
<dbReference type="Ensembl" id="ENST00000713869.1">
    <property type="protein sequence ID" value="ENSP00000519174.1"/>
    <property type="gene ID" value="ENSG00000096696.17"/>
</dbReference>
<dbReference type="SMR" id="A0AAQ5BH65"/>
<evidence type="ECO:0000313" key="1">
    <source>
        <dbReference type="Ensembl" id="ENSP00000519210.1"/>
    </source>
</evidence>
<dbReference type="HGNC" id="HGNC:3052">
    <property type="gene designation" value="DSP"/>
</dbReference>
<accession>A0AAQ5BH65</accession>
<proteinExistence type="evidence at protein level"/>
<dbReference type="AlphaFoldDB" id="A0AAQ5BH65"/>
<dbReference type="Proteomes" id="UP000005640">
    <property type="component" value="Chromosome 6"/>
</dbReference>
<reference evidence="1 2" key="3">
    <citation type="journal article" date="2004" name="Nature">
        <title>Finishing the euchromatic sequence of the human genome.</title>
        <authorList>
            <consortium name="International Human Genome Sequencing Consortium"/>
        </authorList>
    </citation>
    <scope>NUCLEOTIDE SEQUENCE [LARGE SCALE GENOMIC DNA]</scope>
</reference>
<dbReference type="OpenTargets" id="ENSG00000096696"/>
<reference evidence="1" key="4">
    <citation type="submission" date="2025-05" db="UniProtKB">
        <authorList>
            <consortium name="Ensembl"/>
        </authorList>
    </citation>
    <scope>IDENTIFICATION</scope>
</reference>
<dbReference type="EMBL" id="AL031058">
    <property type="status" value="NOT_ANNOTATED_CDS"/>
    <property type="molecule type" value="Genomic_DNA"/>
</dbReference>
<sequence length="200" mass="22691">MSCNGGSHPRINTLGRMIRAESGPDLRYEVTSGGGGTSRMYYSRRGVITDQNSDGYCQTGTMSRHQNQNTIQELLQNCSDCLMRAELIVQPELKYGDGIQLTRSRELDECFAQANDQMEILDSLIREMRQMGQPCDAYQKRRRWTWWPGVWTWPQWSSTLTATGASTTPSATIAGSWTKSKPTCARNLRSTSWRRSMKTC</sequence>
<evidence type="ECO:0000313" key="2">
    <source>
        <dbReference type="Proteomes" id="UP000005640"/>
    </source>
</evidence>
<organism evidence="1 2">
    <name type="scientific">Homo sapiens</name>
    <name type="common">Human</name>
    <dbReference type="NCBI Taxonomy" id="9606"/>
    <lineage>
        <taxon>Eukaryota</taxon>
        <taxon>Metazoa</taxon>
        <taxon>Chordata</taxon>
        <taxon>Craniata</taxon>
        <taxon>Vertebrata</taxon>
        <taxon>Euteleostomi</taxon>
        <taxon>Mammalia</taxon>
        <taxon>Eutheria</taxon>
        <taxon>Euarchontoglires</taxon>
        <taxon>Primates</taxon>
        <taxon>Haplorrhini</taxon>
        <taxon>Catarrhini</taxon>
        <taxon>Hominidae</taxon>
        <taxon>Homo</taxon>
    </lineage>
</organism>
<protein>
    <submittedName>
        <fullName evidence="1">Desmoplakin</fullName>
    </submittedName>
</protein>
<dbReference type="EMBL" id="KF458095">
    <property type="status" value="NOT_ANNOTATED_CDS"/>
    <property type="molecule type" value="Genomic_DNA"/>
</dbReference>
<gene>
    <name evidence="1" type="primary">DSP</name>
</gene>
<evidence type="ECO:0007829" key="4">
    <source>
        <dbReference type="ProteomicsDB" id="A0AAQ5BH65"/>
    </source>
</evidence>
<reference evidence="1 2" key="2">
    <citation type="journal article" date="2003" name="Nature">
        <title>The DNA sequence and analysis of human chromosome 6.</title>
        <authorList>
            <person name="Mungall A.J."/>
            <person name="Palmer S.A."/>
            <person name="Sims S.K."/>
            <person name="Edwards C.A."/>
            <person name="Ashurst J.L."/>
            <person name="Wilming L."/>
            <person name="Jones M.C."/>
            <person name="Horton R."/>
            <person name="Hunt S.E."/>
            <person name="Scott C.E."/>
            <person name="Gilbert J.G."/>
            <person name="Clamp M.E."/>
            <person name="Bethel G."/>
            <person name="Milne S."/>
            <person name="Ainscough R."/>
            <person name="Almeida J.P."/>
            <person name="Ambrose K.D."/>
            <person name="Andrews T.D."/>
            <person name="Ashwell R.I."/>
            <person name="Babbage A.K."/>
            <person name="Bagguley C.L."/>
            <person name="Bailey J."/>
            <person name="Banerjee R."/>
            <person name="Barker D.J."/>
            <person name="Barlow K.F."/>
            <person name="Bates K."/>
            <person name="Beare D.M."/>
            <person name="Beasley H."/>
            <person name="Beasley O."/>
            <person name="Bird C.P."/>
            <person name="Blakey S."/>
            <person name="Bray-Allen S."/>
            <person name="Brook J."/>
            <person name="Brown A.J."/>
            <person name="Brown J.Y."/>
            <person name="Burford D.C."/>
            <person name="Burrill W."/>
            <person name="Burton J."/>
            <person name="Carder C."/>
            <person name="Carter N.P."/>
            <person name="Chapman J.C."/>
            <person name="Clark S.Y."/>
            <person name="Clark G."/>
            <person name="Clee C.M."/>
            <person name="Clegg S."/>
            <person name="Cobley V."/>
            <person name="Collier R.E."/>
            <person name="Collins J.E."/>
            <person name="Colman L.K."/>
            <person name="Corby N.R."/>
            <person name="Coville G.J."/>
            <person name="Culley K.M."/>
            <person name="Dhami P."/>
            <person name="Davies J."/>
            <person name="Dunn M."/>
            <person name="Earthrowl M.E."/>
            <person name="Ellington A.E."/>
            <person name="Evans K.A."/>
            <person name="Faulkner L."/>
            <person name="Francis M.D."/>
            <person name="Frankish A."/>
            <person name="Frankland J."/>
            <person name="French L."/>
            <person name="Garner P."/>
            <person name="Garnett J."/>
            <person name="Ghori M.J."/>
            <person name="Gilby L.M."/>
            <person name="Gillson C.J."/>
            <person name="Glithero R.J."/>
            <person name="Grafham D.V."/>
            <person name="Grant M."/>
            <person name="Gribble S."/>
            <person name="Griffiths C."/>
            <person name="Griffiths M."/>
            <person name="Hall R."/>
            <person name="Halls K.S."/>
            <person name="Hammond S."/>
            <person name="Harley J.L."/>
            <person name="Hart E.A."/>
            <person name="Heath P.D."/>
            <person name="Heathcott R."/>
            <person name="Holmes S.J."/>
            <person name="Howden P.J."/>
            <person name="Howe K.L."/>
            <person name="Howell G.R."/>
            <person name="Huckle E."/>
            <person name="Humphray S.J."/>
            <person name="Humphries M.D."/>
            <person name="Hunt A.R."/>
            <person name="Johnson C.M."/>
            <person name="Joy A.A."/>
            <person name="Kay M."/>
            <person name="Keenan S.J."/>
            <person name="Kimberley A.M."/>
            <person name="King A."/>
            <person name="Laird G.K."/>
            <person name="Langford C."/>
            <person name="Lawlor S."/>
            <person name="Leongamornlert D.A."/>
            <person name="Leversha M."/>
            <person name="Lloyd C.R."/>
            <person name="Lloyd D.M."/>
            <person name="Loveland J.E."/>
            <person name="Lovell J."/>
            <person name="Martin S."/>
            <person name="Mashreghi-Mohammadi M."/>
            <person name="Maslen G.L."/>
            <person name="Matthews L."/>
            <person name="McCann O.T."/>
            <person name="McLaren S.J."/>
            <person name="McLay K."/>
            <person name="McMurray A."/>
            <person name="Moore M.J."/>
            <person name="Mullikin J.C."/>
            <person name="Niblett D."/>
            <person name="Nickerson T."/>
            <person name="Novik K.L."/>
            <person name="Oliver K."/>
            <person name="Overton-Larty E.K."/>
            <person name="Parker A."/>
            <person name="Patel R."/>
            <person name="Pearce A.V."/>
            <person name="Peck A.I."/>
            <person name="Phillimore B."/>
            <person name="Phillips S."/>
            <person name="Plumb R.W."/>
            <person name="Porter K.M."/>
            <person name="Ramsey Y."/>
            <person name="Ranby S.A."/>
            <person name="Rice C.M."/>
            <person name="Ross M.T."/>
            <person name="Searle S.M."/>
            <person name="Sehra H.K."/>
            <person name="Sheridan E."/>
            <person name="Skuce C.D."/>
            <person name="Smith S."/>
            <person name="Smith M."/>
            <person name="Spraggon L."/>
            <person name="Squares S.L."/>
            <person name="Steward C.A."/>
            <person name="Sycamore N."/>
            <person name="Tamlyn-Hall G."/>
            <person name="Tester J."/>
            <person name="Theaker A.J."/>
            <person name="Thomas D.W."/>
            <person name="Thorpe A."/>
            <person name="Tracey A."/>
            <person name="Tromans A."/>
            <person name="Tubby B."/>
            <person name="Wall M."/>
            <person name="Wallis J.M."/>
            <person name="West A.P."/>
            <person name="White S.S."/>
            <person name="Whitehead S.L."/>
            <person name="Whittaker H."/>
            <person name="Wild A."/>
            <person name="Willey D.J."/>
            <person name="Wilmer T.E."/>
            <person name="Wood J.M."/>
            <person name="Wray P.W."/>
            <person name="Wyatt J.C."/>
            <person name="Young L."/>
            <person name="Younger R.M."/>
            <person name="Bentley D.R."/>
            <person name="Coulson A."/>
            <person name="Durbin R."/>
            <person name="Hubbard T."/>
            <person name="Sulston J.E."/>
            <person name="Dunham I."/>
            <person name="Rogers J."/>
            <person name="Beck S."/>
        </authorList>
    </citation>
    <scope>NUCLEOTIDE SEQUENCE [LARGE SCALE GENOMIC DNA]</scope>
</reference>
<name>A0AAQ5BH65_HUMAN</name>